<dbReference type="InterPro" id="IPR036265">
    <property type="entry name" value="HIT-like_sf"/>
</dbReference>
<gene>
    <name evidence="22" type="ORF">K469DRAFT_736661</name>
</gene>
<dbReference type="AlphaFoldDB" id="A0A6A6EH28"/>
<feature type="domain" description="Aprataxin C2HE/C2H2/C2HC zinc finger" evidence="21">
    <location>
        <begin position="238"/>
        <end position="296"/>
    </location>
</feature>
<reference evidence="22" key="1">
    <citation type="journal article" date="2020" name="Stud. Mycol.">
        <title>101 Dothideomycetes genomes: a test case for predicting lifestyles and emergence of pathogens.</title>
        <authorList>
            <person name="Haridas S."/>
            <person name="Albert R."/>
            <person name="Binder M."/>
            <person name="Bloem J."/>
            <person name="Labutti K."/>
            <person name="Salamov A."/>
            <person name="Andreopoulos B."/>
            <person name="Baker S."/>
            <person name="Barry K."/>
            <person name="Bills G."/>
            <person name="Bluhm B."/>
            <person name="Cannon C."/>
            <person name="Castanera R."/>
            <person name="Culley D."/>
            <person name="Daum C."/>
            <person name="Ezra D."/>
            <person name="Gonzalez J."/>
            <person name="Henrissat B."/>
            <person name="Kuo A."/>
            <person name="Liang C."/>
            <person name="Lipzen A."/>
            <person name="Lutzoni F."/>
            <person name="Magnuson J."/>
            <person name="Mondo S."/>
            <person name="Nolan M."/>
            <person name="Ohm R."/>
            <person name="Pangilinan J."/>
            <person name="Park H.-J."/>
            <person name="Ramirez L."/>
            <person name="Alfaro M."/>
            <person name="Sun H."/>
            <person name="Tritt A."/>
            <person name="Yoshinaga Y."/>
            <person name="Zwiers L.-H."/>
            <person name="Turgeon B."/>
            <person name="Goodwin S."/>
            <person name="Spatafora J."/>
            <person name="Crous P."/>
            <person name="Grigoriev I."/>
        </authorList>
    </citation>
    <scope>NUCLEOTIDE SEQUENCE</scope>
    <source>
        <strain evidence="22">CBS 207.26</strain>
    </source>
</reference>
<feature type="domain" description="HIT" evidence="20">
    <location>
        <begin position="86"/>
        <end position="222"/>
    </location>
</feature>
<dbReference type="GO" id="GO:0030983">
    <property type="term" value="F:mismatched DNA binding"/>
    <property type="evidence" value="ECO:0007669"/>
    <property type="project" value="TreeGrafter"/>
</dbReference>
<dbReference type="OrthoDB" id="3512845at2759"/>
<dbReference type="GO" id="GO:1990165">
    <property type="term" value="F:single-strand break-containing DNA binding"/>
    <property type="evidence" value="ECO:0007669"/>
    <property type="project" value="TreeGrafter"/>
</dbReference>
<proteinExistence type="predicted"/>
<name>A0A6A6EH28_9PEZI</name>
<dbReference type="GO" id="GO:0003697">
    <property type="term" value="F:single-stranded DNA binding"/>
    <property type="evidence" value="ECO:0007669"/>
    <property type="project" value="TreeGrafter"/>
</dbReference>
<dbReference type="EC" id="3.6.1.72" evidence="3"/>
<evidence type="ECO:0000313" key="22">
    <source>
        <dbReference type="EMBL" id="KAF2190132.1"/>
    </source>
</evidence>
<sequence>MPSMNPSDDLDAITAEEITGTAVPKDGIEAMTHKRPNAFTELMAPKKSKPSSPPTPKPSSSTSYTKVFKERSGLGAYIENPESYPPSRVILYDDDWVVINDLYPKSSVHLLLLPRNPKIYDLHPLRALTDDPEFLAAVREQVAKLKPLIANELRRLYGQHSESDKPYQSALEDLMSSPNAPTTQAERDKLLPPGRDWKKEVVAGVHAHPSMSHLHIHILSKDMYSACLKHKKHYNSFKTSFFVPIDDFPLGQEGEDKRWHPGRNGWPNWDMICWRCGRNFSNKFVQLKAHLEEEFERWKRE</sequence>
<dbReference type="EC" id="3.6.1.71" evidence="4"/>
<evidence type="ECO:0000313" key="23">
    <source>
        <dbReference type="Proteomes" id="UP000800200"/>
    </source>
</evidence>
<dbReference type="Gene3D" id="3.30.428.10">
    <property type="entry name" value="HIT-like"/>
    <property type="match status" value="1"/>
</dbReference>
<keyword evidence="12" id="KW-0539">Nucleus</keyword>
<evidence type="ECO:0000256" key="5">
    <source>
        <dbReference type="ARBA" id="ARBA00022490"/>
    </source>
</evidence>
<evidence type="ECO:0000256" key="16">
    <source>
        <dbReference type="ARBA" id="ARBA00059438"/>
    </source>
</evidence>
<keyword evidence="5" id="KW-0963">Cytoplasm</keyword>
<keyword evidence="6" id="KW-0479">Metal-binding</keyword>
<comment type="catalytic activity">
    <reaction evidence="14">
        <text>a 5'-end adenosine-5'-diphospho-5'-2'-deoxyribonucleoside-DNA + H2O = a 5'-end 5'-phospho-2'-deoxyribonucleoside-DNA + AMP + 2 H(+)</text>
        <dbReference type="Rhea" id="RHEA:52128"/>
        <dbReference type="Rhea" id="RHEA-COMP:13180"/>
        <dbReference type="Rhea" id="RHEA-COMP:13181"/>
        <dbReference type="ChEBI" id="CHEBI:15377"/>
        <dbReference type="ChEBI" id="CHEBI:15378"/>
        <dbReference type="ChEBI" id="CHEBI:136412"/>
        <dbReference type="ChEBI" id="CHEBI:136413"/>
        <dbReference type="ChEBI" id="CHEBI:456215"/>
        <dbReference type="EC" id="3.6.1.71"/>
    </reaction>
</comment>
<evidence type="ECO:0000256" key="6">
    <source>
        <dbReference type="ARBA" id="ARBA00022723"/>
    </source>
</evidence>
<evidence type="ECO:0000256" key="15">
    <source>
        <dbReference type="ARBA" id="ARBA00044713"/>
    </source>
</evidence>
<keyword evidence="7" id="KW-0227">DNA damage</keyword>
<keyword evidence="23" id="KW-1185">Reference proteome</keyword>
<dbReference type="GO" id="GO:0003725">
    <property type="term" value="F:double-stranded RNA binding"/>
    <property type="evidence" value="ECO:0007669"/>
    <property type="project" value="TreeGrafter"/>
</dbReference>
<dbReference type="PANTHER" id="PTHR12486:SF4">
    <property type="entry name" value="APRATAXIN"/>
    <property type="match status" value="1"/>
</dbReference>
<evidence type="ECO:0000259" key="21">
    <source>
        <dbReference type="Pfam" id="PF16278"/>
    </source>
</evidence>
<organism evidence="22 23">
    <name type="scientific">Zopfia rhizophila CBS 207.26</name>
    <dbReference type="NCBI Taxonomy" id="1314779"/>
    <lineage>
        <taxon>Eukaryota</taxon>
        <taxon>Fungi</taxon>
        <taxon>Dikarya</taxon>
        <taxon>Ascomycota</taxon>
        <taxon>Pezizomycotina</taxon>
        <taxon>Dothideomycetes</taxon>
        <taxon>Dothideomycetes incertae sedis</taxon>
        <taxon>Zopfiaceae</taxon>
        <taxon>Zopfia</taxon>
    </lineage>
</organism>
<keyword evidence="8" id="KW-0378">Hydrolase</keyword>
<dbReference type="Proteomes" id="UP000800200">
    <property type="component" value="Unassembled WGS sequence"/>
</dbReference>
<evidence type="ECO:0000256" key="10">
    <source>
        <dbReference type="ARBA" id="ARBA00023125"/>
    </source>
</evidence>
<evidence type="ECO:0000259" key="20">
    <source>
        <dbReference type="Pfam" id="PF01230"/>
    </source>
</evidence>
<evidence type="ECO:0000256" key="17">
    <source>
        <dbReference type="ARBA" id="ARBA00068941"/>
    </source>
</evidence>
<evidence type="ECO:0000256" key="2">
    <source>
        <dbReference type="ARBA" id="ARBA00004496"/>
    </source>
</evidence>
<dbReference type="EMBL" id="ML994619">
    <property type="protein sequence ID" value="KAF2190132.1"/>
    <property type="molecule type" value="Genomic_DNA"/>
</dbReference>
<evidence type="ECO:0000256" key="9">
    <source>
        <dbReference type="ARBA" id="ARBA00022833"/>
    </source>
</evidence>
<comment type="subcellular location">
    <subcellularLocation>
        <location evidence="2">Cytoplasm</location>
    </subcellularLocation>
    <subcellularLocation>
        <location evidence="1">Nucleus</location>
    </subcellularLocation>
</comment>
<dbReference type="PANTHER" id="PTHR12486">
    <property type="entry name" value="APRATAXIN-RELATED"/>
    <property type="match status" value="1"/>
</dbReference>
<dbReference type="Pfam" id="PF16278">
    <property type="entry name" value="zf-C2HE"/>
    <property type="match status" value="1"/>
</dbReference>
<dbReference type="SUPFAM" id="SSF54197">
    <property type="entry name" value="HIT-like"/>
    <property type="match status" value="1"/>
</dbReference>
<dbReference type="GO" id="GO:0033699">
    <property type="term" value="F:DNA 5'-adenosine monophosphate hydrolase activity"/>
    <property type="evidence" value="ECO:0007669"/>
    <property type="project" value="UniProtKB-EC"/>
</dbReference>
<feature type="region of interest" description="Disordered" evidence="19">
    <location>
        <begin position="1"/>
        <end position="65"/>
    </location>
</feature>
<evidence type="ECO:0000256" key="8">
    <source>
        <dbReference type="ARBA" id="ARBA00022801"/>
    </source>
</evidence>
<evidence type="ECO:0000256" key="3">
    <source>
        <dbReference type="ARBA" id="ARBA00012495"/>
    </source>
</evidence>
<dbReference type="GO" id="GO:0046872">
    <property type="term" value="F:metal ion binding"/>
    <property type="evidence" value="ECO:0007669"/>
    <property type="project" value="UniProtKB-KW"/>
</dbReference>
<dbReference type="GO" id="GO:0120108">
    <property type="term" value="F:DNA-3'-diphospho-5'-guanosine diphosphatase activity"/>
    <property type="evidence" value="ECO:0007669"/>
    <property type="project" value="UniProtKB-EC"/>
</dbReference>
<dbReference type="InterPro" id="IPR011146">
    <property type="entry name" value="HIT-like"/>
</dbReference>
<accession>A0A6A6EH28</accession>
<keyword evidence="11" id="KW-0234">DNA repair</keyword>
<keyword evidence="9" id="KW-0862">Zinc</keyword>
<evidence type="ECO:0000256" key="19">
    <source>
        <dbReference type="SAM" id="MobiDB-lite"/>
    </source>
</evidence>
<dbReference type="Pfam" id="PF01230">
    <property type="entry name" value="HIT"/>
    <property type="match status" value="1"/>
</dbReference>
<evidence type="ECO:0000256" key="11">
    <source>
        <dbReference type="ARBA" id="ARBA00023204"/>
    </source>
</evidence>
<evidence type="ECO:0000256" key="7">
    <source>
        <dbReference type="ARBA" id="ARBA00022763"/>
    </source>
</evidence>
<evidence type="ECO:0000256" key="1">
    <source>
        <dbReference type="ARBA" id="ARBA00004123"/>
    </source>
</evidence>
<evidence type="ECO:0000256" key="4">
    <source>
        <dbReference type="ARBA" id="ARBA00012496"/>
    </source>
</evidence>
<keyword evidence="10" id="KW-0238">DNA-binding</keyword>
<comment type="catalytic activity">
    <reaction evidence="15">
        <text>a 5'-end adenosine-5'-diphospho-5'-ribonucleoside-2'-deoxyribonucleotide-DNA + H2O = a 5'-end 5'-phospho-ribonucleoside-2'-deoxyribonucleotide-DNA + AMP + 2 H(+)</text>
        <dbReference type="Rhea" id="RHEA:52132"/>
        <dbReference type="Rhea" id="RHEA-COMP:13182"/>
        <dbReference type="Rhea" id="RHEA-COMP:13183"/>
        <dbReference type="ChEBI" id="CHEBI:15377"/>
        <dbReference type="ChEBI" id="CHEBI:15378"/>
        <dbReference type="ChEBI" id="CHEBI:136414"/>
        <dbReference type="ChEBI" id="CHEBI:136415"/>
        <dbReference type="ChEBI" id="CHEBI:456215"/>
        <dbReference type="EC" id="3.6.1.71"/>
    </reaction>
</comment>
<evidence type="ECO:0000256" key="14">
    <source>
        <dbReference type="ARBA" id="ARBA00044639"/>
    </source>
</evidence>
<evidence type="ECO:0000256" key="18">
    <source>
        <dbReference type="ARBA" id="ARBA00076243"/>
    </source>
</evidence>
<dbReference type="GO" id="GO:0000012">
    <property type="term" value="P:single strand break repair"/>
    <property type="evidence" value="ECO:0007669"/>
    <property type="project" value="TreeGrafter"/>
</dbReference>
<dbReference type="FunFam" id="3.30.428.10:FF:000017">
    <property type="entry name" value="Aprataxin-like protein"/>
    <property type="match status" value="1"/>
</dbReference>
<dbReference type="InterPro" id="IPR032566">
    <property type="entry name" value="Znf-C2HE"/>
</dbReference>
<evidence type="ECO:0000256" key="13">
    <source>
        <dbReference type="ARBA" id="ARBA00024601"/>
    </source>
</evidence>
<comment type="catalytic activity">
    <reaction evidence="13">
        <text>a 3'-end 2'-deoxyribonucleotide-3'-diphospho-5'-guanosine-DNA + H2O = a 3'-end 2'-deoxyribonucleotide 3'-phosphate-DNA + GMP + 2 H(+)</text>
        <dbReference type="Rhea" id="RHEA:52140"/>
        <dbReference type="Rhea" id="RHEA-COMP:13186"/>
        <dbReference type="Rhea" id="RHEA-COMP:13187"/>
        <dbReference type="ChEBI" id="CHEBI:15377"/>
        <dbReference type="ChEBI" id="CHEBI:15378"/>
        <dbReference type="ChEBI" id="CHEBI:58115"/>
        <dbReference type="ChEBI" id="CHEBI:136419"/>
        <dbReference type="ChEBI" id="CHEBI:136420"/>
        <dbReference type="EC" id="3.6.1.72"/>
    </reaction>
</comment>
<dbReference type="GO" id="GO:0005737">
    <property type="term" value="C:cytoplasm"/>
    <property type="evidence" value="ECO:0007669"/>
    <property type="project" value="UniProtKB-SubCell"/>
</dbReference>
<comment type="function">
    <text evidence="16">DNA-binding protein involved in single-strand DNA break repair, double-strand DNA break repair and base excision repair. Resolves abortive DNA ligation intermediates formed either at base excision sites, or when DNA ligases attempt to repair non-ligatable breaks induced by reactive oxygen species. Catalyzes the release of adenylate groups covalently linked to 5'-phosphate termini, resulting in the production of 5'-phosphate termini that can be efficiently rejoined. Likewise, catalyzes the release of 3'-linked guanosine (DNAppG) and inosine (DNAppI) from DNA, but has higher specific activity with 5'-linked adenosine (AppDNA).</text>
</comment>
<protein>
    <recommendedName>
        <fullName evidence="17">Aprataxin-like protein</fullName>
        <ecNumber evidence="4">3.6.1.71</ecNumber>
        <ecNumber evidence="3">3.6.1.72</ecNumber>
    </recommendedName>
    <alternativeName>
        <fullName evidence="18">Hit family protein 3</fullName>
    </alternativeName>
</protein>
<evidence type="ECO:0000256" key="12">
    <source>
        <dbReference type="ARBA" id="ARBA00023242"/>
    </source>
</evidence>
<dbReference type="GO" id="GO:0005634">
    <property type="term" value="C:nucleus"/>
    <property type="evidence" value="ECO:0007669"/>
    <property type="project" value="UniProtKB-SubCell"/>
</dbReference>